<dbReference type="Proteomes" id="UP000315439">
    <property type="component" value="Unassembled WGS sequence"/>
</dbReference>
<evidence type="ECO:0000313" key="2">
    <source>
        <dbReference type="Proteomes" id="UP000315439"/>
    </source>
</evidence>
<gene>
    <name evidence="1" type="ORF">FLL46_07815</name>
</gene>
<evidence type="ECO:0000313" key="1">
    <source>
        <dbReference type="EMBL" id="TQV88420.1"/>
    </source>
</evidence>
<sequence length="498" mass="55067">MKTLTKNIVNRFGAQMPKKSEHTTAKKSGARAVFAFLGLIAAGDLMAASCIRHIYNNSNAPYEVEFNPSAGGYRIWHDHSQNVLRCNFNQGDSQPGSSTKKCFIPPGESATIKFTSTDGRIQGSTKIWDATGRRDHGSYKHAWLNTCDEADYELGLGNFEHSLSQHDVYDLSDPADLDITIKKDSFRGGLATPSRVGALDSAGNLFVKEGDANAAWKLIRNNSDVDAYQIENKRVAIKIGNSLYVSEDALVDVGSGSMTWTHVAGDVRSFQLEGNRIGVLNNDGSLHVKEGALNAPWFSQAQSVTSFQLERERVAALNTANDLWVTEGALGNPWMAVSWEVKEFQLSYDRIAVLDFYNKLHIKEGALDAAWHSHAENVAKFQLDGVRVGVLSYHNTFYAIEGKLDGTWHELGLNIADFDIERDRIAALQTSGKLYIKEGSLTSNSWALISDSVTEFKLNSNRIALLNPLGLFLKPKSIYDDWTLLSNNGNLDFQLSNY</sequence>
<organism evidence="1 2">
    <name type="scientific">Aliikangiella coralliicola</name>
    <dbReference type="NCBI Taxonomy" id="2592383"/>
    <lineage>
        <taxon>Bacteria</taxon>
        <taxon>Pseudomonadati</taxon>
        <taxon>Pseudomonadota</taxon>
        <taxon>Gammaproteobacteria</taxon>
        <taxon>Oceanospirillales</taxon>
        <taxon>Pleioneaceae</taxon>
        <taxon>Aliikangiella</taxon>
    </lineage>
</organism>
<proteinExistence type="predicted"/>
<reference evidence="1 2" key="1">
    <citation type="submission" date="2019-07" db="EMBL/GenBank/DDBJ databases">
        <title>Draft genome for Aliikangiella sp. M105.</title>
        <authorList>
            <person name="Wang G."/>
        </authorList>
    </citation>
    <scope>NUCLEOTIDE SEQUENCE [LARGE SCALE GENOMIC DNA]</scope>
    <source>
        <strain evidence="1 2">M105</strain>
    </source>
</reference>
<accession>A0A545UG21</accession>
<dbReference type="EMBL" id="VIKS01000004">
    <property type="protein sequence ID" value="TQV88420.1"/>
    <property type="molecule type" value="Genomic_DNA"/>
</dbReference>
<protein>
    <submittedName>
        <fullName evidence="1">Uncharacterized protein</fullName>
    </submittedName>
</protein>
<keyword evidence="2" id="KW-1185">Reference proteome</keyword>
<dbReference type="RefSeq" id="WP_142892928.1">
    <property type="nucleotide sequence ID" value="NZ_ML660162.1"/>
</dbReference>
<dbReference type="AlphaFoldDB" id="A0A545UG21"/>
<dbReference type="OrthoDB" id="7583701at2"/>
<comment type="caution">
    <text evidence="1">The sequence shown here is derived from an EMBL/GenBank/DDBJ whole genome shotgun (WGS) entry which is preliminary data.</text>
</comment>
<name>A0A545UG21_9GAMM</name>